<comment type="caution">
    <text evidence="11">The sequence shown here is derived from an EMBL/GenBank/DDBJ whole genome shotgun (WGS) entry which is preliminary data.</text>
</comment>
<dbReference type="PANTHER" id="PTHR48022:SF48">
    <property type="entry name" value="SUGAR TRANSPORTER, PUTATIVE (AFU_ORTHOLOGUE AFUA_3G06730)-RELATED"/>
    <property type="match status" value="1"/>
</dbReference>
<dbReference type="PRINTS" id="PR00171">
    <property type="entry name" value="SUGRTRNSPORT"/>
</dbReference>
<name>A0A5M3MXK8_CONPW</name>
<protein>
    <submittedName>
        <fullName evidence="11">General substrate transporter</fullName>
    </submittedName>
</protein>
<feature type="transmembrane region" description="Helical" evidence="9">
    <location>
        <begin position="549"/>
        <end position="567"/>
    </location>
</feature>
<dbReference type="PANTHER" id="PTHR48022">
    <property type="entry name" value="PLASTIDIC GLUCOSE TRANSPORTER 4"/>
    <property type="match status" value="1"/>
</dbReference>
<dbReference type="OrthoDB" id="8120565at2759"/>
<dbReference type="InterPro" id="IPR005828">
    <property type="entry name" value="MFS_sugar_transport-like"/>
</dbReference>
<keyword evidence="4 9" id="KW-0812">Transmembrane</keyword>
<dbReference type="Gene3D" id="1.20.1250.20">
    <property type="entry name" value="MFS general substrate transporter like domains"/>
    <property type="match status" value="1"/>
</dbReference>
<evidence type="ECO:0000256" key="2">
    <source>
        <dbReference type="ARBA" id="ARBA00010992"/>
    </source>
</evidence>
<dbReference type="AlphaFoldDB" id="A0A5M3MXK8"/>
<dbReference type="Proteomes" id="UP000053558">
    <property type="component" value="Unassembled WGS sequence"/>
</dbReference>
<dbReference type="PROSITE" id="PS00217">
    <property type="entry name" value="SUGAR_TRANSPORT_2"/>
    <property type="match status" value="1"/>
</dbReference>
<dbReference type="GO" id="GO:0005351">
    <property type="term" value="F:carbohydrate:proton symporter activity"/>
    <property type="evidence" value="ECO:0007669"/>
    <property type="project" value="TreeGrafter"/>
</dbReference>
<evidence type="ECO:0000313" key="12">
    <source>
        <dbReference type="Proteomes" id="UP000053558"/>
    </source>
</evidence>
<feature type="compositionally biased region" description="Basic and acidic residues" evidence="8">
    <location>
        <begin position="1"/>
        <end position="26"/>
    </location>
</feature>
<keyword evidence="6 9" id="KW-0472">Membrane</keyword>
<dbReference type="SUPFAM" id="SSF103473">
    <property type="entry name" value="MFS general substrate transporter"/>
    <property type="match status" value="1"/>
</dbReference>
<feature type="domain" description="Major facilitator superfamily (MFS) profile" evidence="10">
    <location>
        <begin position="65"/>
        <end position="571"/>
    </location>
</feature>
<dbReference type="RefSeq" id="XP_007767143.1">
    <property type="nucleotide sequence ID" value="XM_007768953.1"/>
</dbReference>
<comment type="subcellular location">
    <subcellularLocation>
        <location evidence="1">Membrane</location>
        <topology evidence="1">Multi-pass membrane protein</topology>
    </subcellularLocation>
</comment>
<organism evidence="11 12">
    <name type="scientific">Coniophora puteana (strain RWD-64-598)</name>
    <name type="common">Brown rot fungus</name>
    <dbReference type="NCBI Taxonomy" id="741705"/>
    <lineage>
        <taxon>Eukaryota</taxon>
        <taxon>Fungi</taxon>
        <taxon>Dikarya</taxon>
        <taxon>Basidiomycota</taxon>
        <taxon>Agaricomycotina</taxon>
        <taxon>Agaricomycetes</taxon>
        <taxon>Agaricomycetidae</taxon>
        <taxon>Boletales</taxon>
        <taxon>Coniophorineae</taxon>
        <taxon>Coniophoraceae</taxon>
        <taxon>Coniophora</taxon>
    </lineage>
</organism>
<evidence type="ECO:0000313" key="11">
    <source>
        <dbReference type="EMBL" id="EIW83361.1"/>
    </source>
</evidence>
<dbReference type="KEGG" id="cput:CONPUDRAFT_152392"/>
<evidence type="ECO:0000256" key="1">
    <source>
        <dbReference type="ARBA" id="ARBA00004141"/>
    </source>
</evidence>
<dbReference type="InterPro" id="IPR036259">
    <property type="entry name" value="MFS_trans_sf"/>
</dbReference>
<feature type="transmembrane region" description="Helical" evidence="9">
    <location>
        <begin position="194"/>
        <end position="213"/>
    </location>
</feature>
<dbReference type="InterPro" id="IPR050360">
    <property type="entry name" value="MFS_Sugar_Transporters"/>
</dbReference>
<evidence type="ECO:0000256" key="7">
    <source>
        <dbReference type="ARBA" id="ARBA00049119"/>
    </source>
</evidence>
<evidence type="ECO:0000256" key="4">
    <source>
        <dbReference type="ARBA" id="ARBA00022692"/>
    </source>
</evidence>
<keyword evidence="3" id="KW-0813">Transport</keyword>
<feature type="transmembrane region" description="Helical" evidence="9">
    <location>
        <begin position="137"/>
        <end position="154"/>
    </location>
</feature>
<dbReference type="Pfam" id="PF00083">
    <property type="entry name" value="Sugar_tr"/>
    <property type="match status" value="1"/>
</dbReference>
<evidence type="ECO:0000259" key="10">
    <source>
        <dbReference type="PROSITE" id="PS50850"/>
    </source>
</evidence>
<evidence type="ECO:0000256" key="5">
    <source>
        <dbReference type="ARBA" id="ARBA00022989"/>
    </source>
</evidence>
<dbReference type="InterPro" id="IPR020846">
    <property type="entry name" value="MFS_dom"/>
</dbReference>
<feature type="transmembrane region" description="Helical" evidence="9">
    <location>
        <begin position="107"/>
        <end position="125"/>
    </location>
</feature>
<feature type="transmembrane region" description="Helical" evidence="9">
    <location>
        <begin position="362"/>
        <end position="384"/>
    </location>
</feature>
<sequence length="612" mass="67165">MSKVLKTDGSHSPSEKSTEDVEHVDSNKLSAQSPAQEDWSGLDLAEMEGQIGVRGLFENKLILGISCFATLGGFLFGYDQGVVSNILAIESFGAAFPSVYMNASLKGWYVSAMLLCAWFGSLVNGPICDKIGRKRDISLMVVIFELGIALQTGATSTGYLFGGRAVGGFAVGALTHVVPMYLAEISSANIRGSLVALQQQCITLGIVFSYWIAYGTSFIGGVRCAPGVPFTGPLLNGQPTFNPYTDVPSDGCTGQTQASWRVPVGFQMFPALCLGIGMLVMPYSPRWLVEQGREEEALETLSWLRRKPVDDIAIRFEFLEIKAEVRYSREYMSRTYPNVGPIRRSLNSYLMLLSSWPKFKRLAVGCLCMFYQQFIGQNSLIYYAPTIFGQLGLDPTTTSLLATGIYGIVNSVFTIPAVLFLDSLGRKPLLMSGALGCCSSLIIVGSLVATYSSDWPAHTVAGHVAIAFVYIYNAHFSYSWAPIGWVLPSEIFPLHLRSTGISITTSTSWMMSLCENIKFRPNRKLNPFFSIIGLASPTMLTNIPSGGTYFFFAGFALLAFLTSWLFFPETKGRTLEEMDKTFGDNSTEQEREHMDRICRELGLPEKALLSHA</sequence>
<evidence type="ECO:0000256" key="6">
    <source>
        <dbReference type="ARBA" id="ARBA00023136"/>
    </source>
</evidence>
<reference evidence="12" key="1">
    <citation type="journal article" date="2012" name="Science">
        <title>The Paleozoic origin of enzymatic lignin decomposition reconstructed from 31 fungal genomes.</title>
        <authorList>
            <person name="Floudas D."/>
            <person name="Binder M."/>
            <person name="Riley R."/>
            <person name="Barry K."/>
            <person name="Blanchette R.A."/>
            <person name="Henrissat B."/>
            <person name="Martinez A.T."/>
            <person name="Otillar R."/>
            <person name="Spatafora J.W."/>
            <person name="Yadav J.S."/>
            <person name="Aerts A."/>
            <person name="Benoit I."/>
            <person name="Boyd A."/>
            <person name="Carlson A."/>
            <person name="Copeland A."/>
            <person name="Coutinho P.M."/>
            <person name="de Vries R.P."/>
            <person name="Ferreira P."/>
            <person name="Findley K."/>
            <person name="Foster B."/>
            <person name="Gaskell J."/>
            <person name="Glotzer D."/>
            <person name="Gorecki P."/>
            <person name="Heitman J."/>
            <person name="Hesse C."/>
            <person name="Hori C."/>
            <person name="Igarashi K."/>
            <person name="Jurgens J.A."/>
            <person name="Kallen N."/>
            <person name="Kersten P."/>
            <person name="Kohler A."/>
            <person name="Kuees U."/>
            <person name="Kumar T.K.A."/>
            <person name="Kuo A."/>
            <person name="LaButti K."/>
            <person name="Larrondo L.F."/>
            <person name="Lindquist E."/>
            <person name="Ling A."/>
            <person name="Lombard V."/>
            <person name="Lucas S."/>
            <person name="Lundell T."/>
            <person name="Martin R."/>
            <person name="McLaughlin D.J."/>
            <person name="Morgenstern I."/>
            <person name="Morin E."/>
            <person name="Murat C."/>
            <person name="Nagy L.G."/>
            <person name="Nolan M."/>
            <person name="Ohm R.A."/>
            <person name="Patyshakuliyeva A."/>
            <person name="Rokas A."/>
            <person name="Ruiz-Duenas F.J."/>
            <person name="Sabat G."/>
            <person name="Salamov A."/>
            <person name="Samejima M."/>
            <person name="Schmutz J."/>
            <person name="Slot J.C."/>
            <person name="St John F."/>
            <person name="Stenlid J."/>
            <person name="Sun H."/>
            <person name="Sun S."/>
            <person name="Syed K."/>
            <person name="Tsang A."/>
            <person name="Wiebenga A."/>
            <person name="Young D."/>
            <person name="Pisabarro A."/>
            <person name="Eastwood D.C."/>
            <person name="Martin F."/>
            <person name="Cullen D."/>
            <person name="Grigoriev I.V."/>
            <person name="Hibbett D.S."/>
        </authorList>
    </citation>
    <scope>NUCLEOTIDE SEQUENCE [LARGE SCALE GENOMIC DNA]</scope>
    <source>
        <strain evidence="12">RWD-64-598 SS2</strain>
    </source>
</reference>
<feature type="transmembrane region" description="Helical" evidence="9">
    <location>
        <begin position="404"/>
        <end position="421"/>
    </location>
</feature>
<feature type="transmembrane region" description="Helical" evidence="9">
    <location>
        <begin position="525"/>
        <end position="543"/>
    </location>
</feature>
<feature type="region of interest" description="Disordered" evidence="8">
    <location>
        <begin position="1"/>
        <end position="37"/>
    </location>
</feature>
<feature type="transmembrane region" description="Helical" evidence="9">
    <location>
        <begin position="264"/>
        <end position="283"/>
    </location>
</feature>
<dbReference type="PROSITE" id="PS50850">
    <property type="entry name" value="MFS"/>
    <property type="match status" value="1"/>
</dbReference>
<dbReference type="GeneID" id="19202991"/>
<feature type="transmembrane region" description="Helical" evidence="9">
    <location>
        <begin position="160"/>
        <end position="182"/>
    </location>
</feature>
<comment type="catalytic activity">
    <reaction evidence="7">
        <text>myo-inositol(out) + H(+)(out) = myo-inositol(in) + H(+)(in)</text>
        <dbReference type="Rhea" id="RHEA:60364"/>
        <dbReference type="ChEBI" id="CHEBI:15378"/>
        <dbReference type="ChEBI" id="CHEBI:17268"/>
    </reaction>
</comment>
<dbReference type="EMBL" id="JH711576">
    <property type="protein sequence ID" value="EIW83361.1"/>
    <property type="molecule type" value="Genomic_DNA"/>
</dbReference>
<dbReference type="OMA" id="LECITWG"/>
<feature type="transmembrane region" description="Helical" evidence="9">
    <location>
        <begin position="61"/>
        <end position="78"/>
    </location>
</feature>
<comment type="similarity">
    <text evidence="2">Belongs to the major facilitator superfamily. Sugar transporter (TC 2.A.1.1) family.</text>
</comment>
<evidence type="ECO:0000256" key="9">
    <source>
        <dbReference type="SAM" id="Phobius"/>
    </source>
</evidence>
<evidence type="ECO:0000256" key="8">
    <source>
        <dbReference type="SAM" id="MobiDB-lite"/>
    </source>
</evidence>
<evidence type="ECO:0000256" key="3">
    <source>
        <dbReference type="ARBA" id="ARBA00022448"/>
    </source>
</evidence>
<dbReference type="InterPro" id="IPR003663">
    <property type="entry name" value="Sugar/inositol_transpt"/>
</dbReference>
<accession>A0A5M3MXK8</accession>
<gene>
    <name evidence="11" type="ORF">CONPUDRAFT_152392</name>
</gene>
<feature type="transmembrane region" description="Helical" evidence="9">
    <location>
        <begin position="428"/>
        <end position="449"/>
    </location>
</feature>
<proteinExistence type="inferred from homology"/>
<dbReference type="PROSITE" id="PS00216">
    <property type="entry name" value="SUGAR_TRANSPORT_1"/>
    <property type="match status" value="1"/>
</dbReference>
<keyword evidence="5 9" id="KW-1133">Transmembrane helix</keyword>
<dbReference type="InterPro" id="IPR005829">
    <property type="entry name" value="Sugar_transporter_CS"/>
</dbReference>
<keyword evidence="12" id="KW-1185">Reference proteome</keyword>
<dbReference type="GO" id="GO:0016020">
    <property type="term" value="C:membrane"/>
    <property type="evidence" value="ECO:0007669"/>
    <property type="project" value="UniProtKB-SubCell"/>
</dbReference>